<feature type="compositionally biased region" description="Acidic residues" evidence="1">
    <location>
        <begin position="225"/>
        <end position="234"/>
    </location>
</feature>
<dbReference type="SMART" id="SM00591">
    <property type="entry name" value="RWD"/>
    <property type="match status" value="1"/>
</dbReference>
<evidence type="ECO:0000313" key="3">
    <source>
        <dbReference type="EMBL" id="EMF17376.1"/>
    </source>
</evidence>
<dbReference type="InterPro" id="IPR006575">
    <property type="entry name" value="RWD_dom"/>
</dbReference>
<dbReference type="SUPFAM" id="SSF54495">
    <property type="entry name" value="UBC-like"/>
    <property type="match status" value="1"/>
</dbReference>
<dbReference type="AlphaFoldDB" id="N1QJG7"/>
<protein>
    <submittedName>
        <fullName evidence="3">RWD-domain-containing protein</fullName>
    </submittedName>
</protein>
<feature type="domain" description="RWD" evidence="2">
    <location>
        <begin position="8"/>
        <end position="133"/>
    </location>
</feature>
<name>N1QJG7_SPHMS</name>
<evidence type="ECO:0000256" key="1">
    <source>
        <dbReference type="SAM" id="MobiDB-lite"/>
    </source>
</evidence>
<keyword evidence="4" id="KW-1185">Reference proteome</keyword>
<dbReference type="InterPro" id="IPR016135">
    <property type="entry name" value="UBQ-conjugating_enzyme/RWD"/>
</dbReference>
<dbReference type="Pfam" id="PF05773">
    <property type="entry name" value="RWD"/>
    <property type="match status" value="1"/>
</dbReference>
<feature type="region of interest" description="Disordered" evidence="1">
    <location>
        <begin position="35"/>
        <end position="59"/>
    </location>
</feature>
<organism evidence="3 4">
    <name type="scientific">Sphaerulina musiva (strain SO2202)</name>
    <name type="common">Poplar stem canker fungus</name>
    <name type="synonym">Septoria musiva</name>
    <dbReference type="NCBI Taxonomy" id="692275"/>
    <lineage>
        <taxon>Eukaryota</taxon>
        <taxon>Fungi</taxon>
        <taxon>Dikarya</taxon>
        <taxon>Ascomycota</taxon>
        <taxon>Pezizomycotina</taxon>
        <taxon>Dothideomycetes</taxon>
        <taxon>Dothideomycetidae</taxon>
        <taxon>Mycosphaerellales</taxon>
        <taxon>Mycosphaerellaceae</taxon>
        <taxon>Sphaerulina</taxon>
    </lineage>
</organism>
<dbReference type="PROSITE" id="PS50908">
    <property type="entry name" value="RWD"/>
    <property type="match status" value="1"/>
</dbReference>
<dbReference type="STRING" id="692275.N1QJG7"/>
<evidence type="ECO:0000313" key="4">
    <source>
        <dbReference type="Proteomes" id="UP000016931"/>
    </source>
</evidence>
<sequence length="245" mass="28102">MGREEQQEEREVLDSIFPDEIQDISETEFRITIVLDTPEQREGTAAAADDSEDESGPEPVRIILNVRYPEKYPDEAPVLDITQPPNAPKYEHLDIQEDKPRLLDALQPDIEASLGMQMIFTIQATLKEAAEQLINDRYAAIIAVRDAERARAEEEENKRFEGEKVTRESFLAWRDKFRKEMAEEAERKRLEQEAEEKKKRGGKEQKDLLTGRQLWEQGLAGKTADDEDEGEDAITEGMRDVKVEG</sequence>
<dbReference type="EMBL" id="KB456260">
    <property type="protein sequence ID" value="EMF17376.1"/>
    <property type="molecule type" value="Genomic_DNA"/>
</dbReference>
<feature type="region of interest" description="Disordered" evidence="1">
    <location>
        <begin position="182"/>
        <end position="245"/>
    </location>
</feature>
<dbReference type="RefSeq" id="XP_016765497.1">
    <property type="nucleotide sequence ID" value="XM_016901797.1"/>
</dbReference>
<dbReference type="OMA" id="QWDEHKK"/>
<dbReference type="InterPro" id="IPR040213">
    <property type="entry name" value="GIR2-like"/>
</dbReference>
<gene>
    <name evidence="3" type="ORF">SEPMUDRAFT_122769</name>
</gene>
<dbReference type="Gene3D" id="3.10.110.10">
    <property type="entry name" value="Ubiquitin Conjugating Enzyme"/>
    <property type="match status" value="1"/>
</dbReference>
<dbReference type="GeneID" id="27898934"/>
<reference evidence="3 4" key="1">
    <citation type="journal article" date="2012" name="PLoS Pathog.">
        <title>Diverse lifestyles and strategies of plant pathogenesis encoded in the genomes of eighteen Dothideomycetes fungi.</title>
        <authorList>
            <person name="Ohm R.A."/>
            <person name="Feau N."/>
            <person name="Henrissat B."/>
            <person name="Schoch C.L."/>
            <person name="Horwitz B.A."/>
            <person name="Barry K.W."/>
            <person name="Condon B.J."/>
            <person name="Copeland A.C."/>
            <person name="Dhillon B."/>
            <person name="Glaser F."/>
            <person name="Hesse C.N."/>
            <person name="Kosti I."/>
            <person name="LaButti K."/>
            <person name="Lindquist E.A."/>
            <person name="Lucas S."/>
            <person name="Salamov A.A."/>
            <person name="Bradshaw R.E."/>
            <person name="Ciuffetti L."/>
            <person name="Hamelin R.C."/>
            <person name="Kema G.H.J."/>
            <person name="Lawrence C."/>
            <person name="Scott J.A."/>
            <person name="Spatafora J.W."/>
            <person name="Turgeon B.G."/>
            <person name="de Wit P.J.G.M."/>
            <person name="Zhong S."/>
            <person name="Goodwin S.B."/>
            <person name="Grigoriev I.V."/>
        </authorList>
    </citation>
    <scope>NUCLEOTIDE SEQUENCE [LARGE SCALE GENOMIC DNA]</scope>
    <source>
        <strain evidence="3 4">SO2202</strain>
    </source>
</reference>
<evidence type="ECO:0000259" key="2">
    <source>
        <dbReference type="PROSITE" id="PS50908"/>
    </source>
</evidence>
<dbReference type="Proteomes" id="UP000016931">
    <property type="component" value="Unassembled WGS sequence"/>
</dbReference>
<feature type="compositionally biased region" description="Basic and acidic residues" evidence="1">
    <location>
        <begin position="182"/>
        <end position="209"/>
    </location>
</feature>
<accession>N1QJG7</accession>
<proteinExistence type="predicted"/>
<dbReference type="HOGENOM" id="CLU_084528_0_1_1"/>
<dbReference type="FunFam" id="3.10.110.10:FF:000075">
    <property type="entry name" value="RWD domain-containing protein (Gir2)"/>
    <property type="match status" value="1"/>
</dbReference>
<dbReference type="eggNOG" id="KOG4018">
    <property type="taxonomic scope" value="Eukaryota"/>
</dbReference>
<dbReference type="OrthoDB" id="3647at2759"/>
<dbReference type="PANTHER" id="PTHR12292">
    <property type="entry name" value="RWD DOMAIN-CONTAINING PROTEIN"/>
    <property type="match status" value="1"/>
</dbReference>